<dbReference type="InterPro" id="IPR006297">
    <property type="entry name" value="EF-4"/>
</dbReference>
<dbReference type="InterPro" id="IPR013842">
    <property type="entry name" value="LepA_CTD"/>
</dbReference>
<feature type="binding site" evidence="6">
    <location>
        <begin position="14"/>
        <end position="19"/>
    </location>
    <ligand>
        <name>GTP</name>
        <dbReference type="ChEBI" id="CHEBI:37565"/>
    </ligand>
</feature>
<protein>
    <recommendedName>
        <fullName evidence="6">Elongation factor 4</fullName>
        <shortName evidence="6">EF-4</shortName>
        <ecNumber evidence="6">3.6.5.n1</ecNumber>
    </recommendedName>
    <alternativeName>
        <fullName evidence="6">Ribosomal back-translocase LepA</fullName>
    </alternativeName>
</protein>
<keyword evidence="6" id="KW-1003">Cell membrane</keyword>
<keyword evidence="3 6" id="KW-0378">Hydrolase</keyword>
<sequence>MINIRNFAIIAHVDHGKSTLADRILEITGVVEKGKHVEQLLDKNPISRERGITIKLAPVRMMYQMRCEVGSGRLENEVGSGKSNDQKYQEIPLQNPASHVSHPTSYVSYILNLIDTPGHVDFSYEVERTLACVEGAILLVDATQGIQAQTIAHTYKAIEQNLTIIPVVNKIDISHAQVKKTKEELSEFLGINENDIYEISAKTGQNIDELLKVLITTIPPPISSLNAVGNVRALIFDSYFDQFRGVIAFVRVFNGMIKKGEKLKLIATNCYFEVEEVGIFTPNIQSKEDLRSGEIGYIVTKLKDIHQVHVGDTIQSEKSLDDPLPGYRKNKPMVFASVFPTDSDDFVRLKDSLEKLSLNDASLSSVTINSKALGSGFRVGFLGLLHADVVRERLEREFDLSIILTPPTVEYKQKIKNQNEFEEPITDVTIVTPQEYTGPVMRLCEQSRGRFITMDNKIHIYLHYEIPLAEIVATFFDQLKTVTSGFASFDWTFKKYESCDAGKLLILINGDPVEEFSEYVVTQRSQVRGQFLTSRLKDLIPRQQYEVRIQAEFKGKIIASTRVAPYRKDVTGKLYGGDRTRKDKLLDKQKKGKKSMKNIGKIEIPKEVFLNLFKNR</sequence>
<organism evidence="8 9">
    <name type="scientific">Candidatus Roizmanbacteria bacterium RIFCSPLOWO2_02_FULL_36_11</name>
    <dbReference type="NCBI Taxonomy" id="1802071"/>
    <lineage>
        <taxon>Bacteria</taxon>
        <taxon>Candidatus Roizmaniibacteriota</taxon>
    </lineage>
</organism>
<comment type="function">
    <text evidence="6">Required for accurate and efficient protein synthesis under certain stress conditions. May act as a fidelity factor of the translation reaction, by catalyzing a one-codon backward translocation of tRNAs on improperly translocated ribosomes. Back-translocation proceeds from a post-translocation (POST) complex to a pre-translocation (PRE) complex, thus giving elongation factor G a second chance to translocate the tRNAs correctly. Binds to ribosomes in a GTP-dependent manner.</text>
</comment>
<dbReference type="InterPro" id="IPR035647">
    <property type="entry name" value="EFG_III/V"/>
</dbReference>
<dbReference type="InterPro" id="IPR004161">
    <property type="entry name" value="EFTu-like_2"/>
</dbReference>
<dbReference type="PANTHER" id="PTHR43512:SF4">
    <property type="entry name" value="TRANSLATION FACTOR GUF1 HOMOLOG, CHLOROPLASTIC"/>
    <property type="match status" value="1"/>
</dbReference>
<dbReference type="GO" id="GO:0043022">
    <property type="term" value="F:ribosome binding"/>
    <property type="evidence" value="ECO:0007669"/>
    <property type="project" value="UniProtKB-UniRule"/>
</dbReference>
<evidence type="ECO:0000313" key="8">
    <source>
        <dbReference type="EMBL" id="OGK53513.1"/>
    </source>
</evidence>
<evidence type="ECO:0000256" key="1">
    <source>
        <dbReference type="ARBA" id="ARBA00005454"/>
    </source>
</evidence>
<dbReference type="SUPFAM" id="SSF52540">
    <property type="entry name" value="P-loop containing nucleoside triphosphate hydrolases"/>
    <property type="match status" value="1"/>
</dbReference>
<dbReference type="FunFam" id="2.40.30.10:FF:000015">
    <property type="entry name" value="Translation factor GUF1, mitochondrial"/>
    <property type="match status" value="1"/>
</dbReference>
<dbReference type="Gene3D" id="2.40.30.10">
    <property type="entry name" value="Translation factors"/>
    <property type="match status" value="1"/>
</dbReference>
<feature type="domain" description="Tr-type G" evidence="7">
    <location>
        <begin position="2"/>
        <end position="222"/>
    </location>
</feature>
<evidence type="ECO:0000256" key="4">
    <source>
        <dbReference type="ARBA" id="ARBA00022917"/>
    </source>
</evidence>
<dbReference type="GO" id="GO:0003746">
    <property type="term" value="F:translation elongation factor activity"/>
    <property type="evidence" value="ECO:0007669"/>
    <property type="project" value="UniProtKB-UniRule"/>
</dbReference>
<name>A0A1F7JD26_9BACT</name>
<reference evidence="8 9" key="1">
    <citation type="journal article" date="2016" name="Nat. Commun.">
        <title>Thousands of microbial genomes shed light on interconnected biogeochemical processes in an aquifer system.</title>
        <authorList>
            <person name="Anantharaman K."/>
            <person name="Brown C.T."/>
            <person name="Hug L.A."/>
            <person name="Sharon I."/>
            <person name="Castelle C.J."/>
            <person name="Probst A.J."/>
            <person name="Thomas B.C."/>
            <person name="Singh A."/>
            <person name="Wilkins M.J."/>
            <person name="Karaoz U."/>
            <person name="Brodie E.L."/>
            <person name="Williams K.H."/>
            <person name="Hubbard S.S."/>
            <person name="Banfield J.F."/>
        </authorList>
    </citation>
    <scope>NUCLEOTIDE SEQUENCE [LARGE SCALE GENOMIC DNA]</scope>
</reference>
<evidence type="ECO:0000256" key="3">
    <source>
        <dbReference type="ARBA" id="ARBA00022801"/>
    </source>
</evidence>
<dbReference type="CDD" id="cd03699">
    <property type="entry name" value="EF4_II"/>
    <property type="match status" value="1"/>
</dbReference>
<dbReference type="Pfam" id="PF00009">
    <property type="entry name" value="GTP_EFTU"/>
    <property type="match status" value="1"/>
</dbReference>
<evidence type="ECO:0000256" key="5">
    <source>
        <dbReference type="ARBA" id="ARBA00023134"/>
    </source>
</evidence>
<dbReference type="SMART" id="SM00838">
    <property type="entry name" value="EFG_C"/>
    <property type="match status" value="1"/>
</dbReference>
<proteinExistence type="inferred from homology"/>
<dbReference type="GO" id="GO:0005886">
    <property type="term" value="C:plasma membrane"/>
    <property type="evidence" value="ECO:0007669"/>
    <property type="project" value="UniProtKB-SubCell"/>
</dbReference>
<dbReference type="NCBIfam" id="TIGR01393">
    <property type="entry name" value="lepA"/>
    <property type="match status" value="1"/>
</dbReference>
<dbReference type="InterPro" id="IPR035654">
    <property type="entry name" value="LepA_IV"/>
</dbReference>
<dbReference type="PRINTS" id="PR00315">
    <property type="entry name" value="ELONGATNFCT"/>
</dbReference>
<gene>
    <name evidence="6" type="primary">lepA</name>
    <name evidence="8" type="ORF">A3H78_04790</name>
</gene>
<dbReference type="HAMAP" id="MF_00071">
    <property type="entry name" value="LepA"/>
    <property type="match status" value="1"/>
</dbReference>
<dbReference type="EMBL" id="MGAV01000018">
    <property type="protein sequence ID" value="OGK53513.1"/>
    <property type="molecule type" value="Genomic_DNA"/>
</dbReference>
<dbReference type="Gene3D" id="3.30.70.2570">
    <property type="entry name" value="Elongation factor 4, C-terminal domain"/>
    <property type="match status" value="1"/>
</dbReference>
<evidence type="ECO:0000256" key="6">
    <source>
        <dbReference type="HAMAP-Rule" id="MF_00071"/>
    </source>
</evidence>
<dbReference type="InterPro" id="IPR009000">
    <property type="entry name" value="Transl_B-barrel_sf"/>
</dbReference>
<dbReference type="Gene3D" id="3.30.70.240">
    <property type="match status" value="1"/>
</dbReference>
<dbReference type="PROSITE" id="PS51722">
    <property type="entry name" value="G_TR_2"/>
    <property type="match status" value="1"/>
</dbReference>
<dbReference type="GO" id="GO:0005525">
    <property type="term" value="F:GTP binding"/>
    <property type="evidence" value="ECO:0007669"/>
    <property type="project" value="UniProtKB-UniRule"/>
</dbReference>
<dbReference type="InterPro" id="IPR000795">
    <property type="entry name" value="T_Tr_GTP-bd_dom"/>
</dbReference>
<dbReference type="CDD" id="cd03709">
    <property type="entry name" value="lepA_C"/>
    <property type="match status" value="1"/>
</dbReference>
<dbReference type="SUPFAM" id="SSF50447">
    <property type="entry name" value="Translation proteins"/>
    <property type="match status" value="1"/>
</dbReference>
<dbReference type="PANTHER" id="PTHR43512">
    <property type="entry name" value="TRANSLATION FACTOR GUF1-RELATED"/>
    <property type="match status" value="1"/>
</dbReference>
<accession>A0A1F7JD26</accession>
<dbReference type="InterPro" id="IPR038363">
    <property type="entry name" value="LepA_C_sf"/>
</dbReference>
<keyword evidence="4 6" id="KW-0648">Protein biosynthesis</keyword>
<keyword evidence="8" id="KW-0251">Elongation factor</keyword>
<dbReference type="NCBIfam" id="TIGR00231">
    <property type="entry name" value="small_GTP"/>
    <property type="match status" value="1"/>
</dbReference>
<keyword evidence="6" id="KW-0472">Membrane</keyword>
<dbReference type="Proteomes" id="UP000177418">
    <property type="component" value="Unassembled WGS sequence"/>
</dbReference>
<dbReference type="AlphaFoldDB" id="A0A1F7JD26"/>
<comment type="catalytic activity">
    <reaction evidence="6">
        <text>GTP + H2O = GDP + phosphate + H(+)</text>
        <dbReference type="Rhea" id="RHEA:19669"/>
        <dbReference type="ChEBI" id="CHEBI:15377"/>
        <dbReference type="ChEBI" id="CHEBI:15378"/>
        <dbReference type="ChEBI" id="CHEBI:37565"/>
        <dbReference type="ChEBI" id="CHEBI:43474"/>
        <dbReference type="ChEBI" id="CHEBI:58189"/>
        <dbReference type="EC" id="3.6.5.n1"/>
    </reaction>
</comment>
<comment type="caution">
    <text evidence="8">The sequence shown here is derived from an EMBL/GenBank/DDBJ whole genome shotgun (WGS) entry which is preliminary data.</text>
</comment>
<evidence type="ECO:0000313" key="9">
    <source>
        <dbReference type="Proteomes" id="UP000177418"/>
    </source>
</evidence>
<evidence type="ECO:0000259" key="7">
    <source>
        <dbReference type="PROSITE" id="PS51722"/>
    </source>
</evidence>
<dbReference type="InterPro" id="IPR027417">
    <property type="entry name" value="P-loop_NTPase"/>
</dbReference>
<evidence type="ECO:0000256" key="2">
    <source>
        <dbReference type="ARBA" id="ARBA00022741"/>
    </source>
</evidence>
<comment type="similarity">
    <text evidence="1 6">Belongs to the TRAFAC class translation factor GTPase superfamily. Classic translation factor GTPase family. LepA subfamily.</text>
</comment>
<dbReference type="InterPro" id="IPR000640">
    <property type="entry name" value="EFG_V-like"/>
</dbReference>
<dbReference type="InterPro" id="IPR005225">
    <property type="entry name" value="Small_GTP-bd"/>
</dbReference>
<comment type="subcellular location">
    <subcellularLocation>
        <location evidence="6">Cell membrane</location>
        <topology evidence="6">Peripheral membrane protein</topology>
        <orientation evidence="6">Cytoplasmic side</orientation>
    </subcellularLocation>
</comment>
<dbReference type="Pfam" id="PF00679">
    <property type="entry name" value="EFG_C"/>
    <property type="match status" value="1"/>
</dbReference>
<dbReference type="Pfam" id="PF06421">
    <property type="entry name" value="LepA_C"/>
    <property type="match status" value="1"/>
</dbReference>
<dbReference type="FunFam" id="3.30.70.870:FF:000004">
    <property type="entry name" value="Translation factor GUF1, mitochondrial"/>
    <property type="match status" value="1"/>
</dbReference>
<feature type="binding site" evidence="6">
    <location>
        <begin position="169"/>
        <end position="172"/>
    </location>
    <ligand>
        <name>GTP</name>
        <dbReference type="ChEBI" id="CHEBI:37565"/>
    </ligand>
</feature>
<dbReference type="SUPFAM" id="SSF54980">
    <property type="entry name" value="EF-G C-terminal domain-like"/>
    <property type="match status" value="2"/>
</dbReference>
<dbReference type="CDD" id="cd16260">
    <property type="entry name" value="EF4_III"/>
    <property type="match status" value="1"/>
</dbReference>
<keyword evidence="5 6" id="KW-0342">GTP-binding</keyword>
<dbReference type="Pfam" id="PF03144">
    <property type="entry name" value="GTP_EFTU_D2"/>
    <property type="match status" value="1"/>
</dbReference>
<dbReference type="GO" id="GO:0045727">
    <property type="term" value="P:positive regulation of translation"/>
    <property type="evidence" value="ECO:0007669"/>
    <property type="project" value="UniProtKB-UniRule"/>
</dbReference>
<dbReference type="GO" id="GO:0003924">
    <property type="term" value="F:GTPase activity"/>
    <property type="evidence" value="ECO:0007669"/>
    <property type="project" value="UniProtKB-UniRule"/>
</dbReference>
<keyword evidence="2 6" id="KW-0547">Nucleotide-binding</keyword>
<dbReference type="EC" id="3.6.5.n1" evidence="6"/>
<dbReference type="Gene3D" id="3.30.70.870">
    <property type="entry name" value="Elongation Factor G (Translational Gtpase), domain 3"/>
    <property type="match status" value="1"/>
</dbReference>
<dbReference type="Gene3D" id="3.40.50.300">
    <property type="entry name" value="P-loop containing nucleotide triphosphate hydrolases"/>
    <property type="match status" value="1"/>
</dbReference>